<dbReference type="InterPro" id="IPR011033">
    <property type="entry name" value="PRC_barrel-like_sf"/>
</dbReference>
<accession>A0A5B8UL56</accession>
<protein>
    <recommendedName>
        <fullName evidence="2">PRC-barrel domain-containing protein</fullName>
    </recommendedName>
</protein>
<dbReference type="AlphaFoldDB" id="A0A5B8UL56"/>
<feature type="region of interest" description="Disordered" evidence="1">
    <location>
        <begin position="207"/>
        <end position="271"/>
    </location>
</feature>
<evidence type="ECO:0000313" key="3">
    <source>
        <dbReference type="EMBL" id="QEC57112.1"/>
    </source>
</evidence>
<feature type="compositionally biased region" description="Basic and acidic residues" evidence="1">
    <location>
        <begin position="257"/>
        <end position="271"/>
    </location>
</feature>
<name>A0A5B8UL56_9BACT</name>
<evidence type="ECO:0000313" key="4">
    <source>
        <dbReference type="Proteomes" id="UP000321204"/>
    </source>
</evidence>
<dbReference type="InterPro" id="IPR027275">
    <property type="entry name" value="PRC-brl_dom"/>
</dbReference>
<dbReference type="RefSeq" id="WP_146789064.1">
    <property type="nucleotide sequence ID" value="NZ_BAABIO010000003.1"/>
</dbReference>
<dbReference type="GO" id="GO:0019684">
    <property type="term" value="P:photosynthesis, light reaction"/>
    <property type="evidence" value="ECO:0007669"/>
    <property type="project" value="InterPro"/>
</dbReference>
<gene>
    <name evidence="3" type="ORF">FSB75_14775</name>
</gene>
<dbReference type="Gene3D" id="3.90.50.10">
    <property type="entry name" value="Photosynthetic Reaction Center, subunit H, domain 2"/>
    <property type="match status" value="1"/>
</dbReference>
<dbReference type="OrthoDB" id="581516at2"/>
<evidence type="ECO:0000256" key="1">
    <source>
        <dbReference type="SAM" id="MobiDB-lite"/>
    </source>
</evidence>
<dbReference type="SUPFAM" id="SSF50346">
    <property type="entry name" value="PRC-barrel domain"/>
    <property type="match status" value="1"/>
</dbReference>
<dbReference type="EMBL" id="CP042433">
    <property type="protein sequence ID" value="QEC57112.1"/>
    <property type="molecule type" value="Genomic_DNA"/>
</dbReference>
<dbReference type="KEGG" id="fgg:FSB75_14775"/>
<dbReference type="GO" id="GO:0030077">
    <property type="term" value="C:plasma membrane light-harvesting complex"/>
    <property type="evidence" value="ECO:0007669"/>
    <property type="project" value="InterPro"/>
</dbReference>
<sequence>MDTTKHRRLQELDRSDFEVAKGEPDIRGWDVKNGAGLKIGEVEELIVDAQKKKVRYMVVDLDDNELKVEHRKVLIPIGLAELHEKDDDVLLPVITVDHLNSLPVYEKNHLDEETERRVCNILGRNTTATAQRIMNATEAKPQPAKATQQGKAKDTEQEDNFYQHEYFHDDNLYKHRLHEAGKQKKEESEYEKGLHLWELRSEGGVVPGETRRQSEREVNEERHMELVRNRRREYEERRGQPDRDDHRSADHHRRGKTIIERTRDEGLQDAP</sequence>
<dbReference type="InterPro" id="IPR014747">
    <property type="entry name" value="Bac_photo_RC_H_C"/>
</dbReference>
<feature type="compositionally biased region" description="Basic and acidic residues" evidence="1">
    <location>
        <begin position="209"/>
        <end position="248"/>
    </location>
</feature>
<reference evidence="3 4" key="1">
    <citation type="journal article" date="2015" name="Int. J. Syst. Evol. Microbiol.">
        <title>Flavisolibacter ginsenosidimutans sp. nov., with ginsenoside-converting activity isolated from soil used for cultivating ginseng.</title>
        <authorList>
            <person name="Zhao Y."/>
            <person name="Liu Q."/>
            <person name="Kang M.S."/>
            <person name="Jin F."/>
            <person name="Yu H."/>
            <person name="Im W.T."/>
        </authorList>
    </citation>
    <scope>NUCLEOTIDE SEQUENCE [LARGE SCALE GENOMIC DNA]</scope>
    <source>
        <strain evidence="3 4">Gsoil 636</strain>
    </source>
</reference>
<keyword evidence="4" id="KW-1185">Reference proteome</keyword>
<organism evidence="3 4">
    <name type="scientific">Flavisolibacter ginsenosidimutans</name>
    <dbReference type="NCBI Taxonomy" id="661481"/>
    <lineage>
        <taxon>Bacteria</taxon>
        <taxon>Pseudomonadati</taxon>
        <taxon>Bacteroidota</taxon>
        <taxon>Chitinophagia</taxon>
        <taxon>Chitinophagales</taxon>
        <taxon>Chitinophagaceae</taxon>
        <taxon>Flavisolibacter</taxon>
    </lineage>
</organism>
<feature type="domain" description="PRC-barrel" evidence="2">
    <location>
        <begin position="25"/>
        <end position="94"/>
    </location>
</feature>
<dbReference type="Pfam" id="PF05239">
    <property type="entry name" value="PRC"/>
    <property type="match status" value="1"/>
</dbReference>
<proteinExistence type="predicted"/>
<evidence type="ECO:0000259" key="2">
    <source>
        <dbReference type="Pfam" id="PF05239"/>
    </source>
</evidence>
<dbReference type="Proteomes" id="UP000321204">
    <property type="component" value="Chromosome"/>
</dbReference>